<feature type="compositionally biased region" description="Basic and acidic residues" evidence="1">
    <location>
        <begin position="49"/>
        <end position="69"/>
    </location>
</feature>
<proteinExistence type="predicted"/>
<protein>
    <submittedName>
        <fullName evidence="2">Uncharacterized protein</fullName>
    </submittedName>
</protein>
<comment type="caution">
    <text evidence="2">The sequence shown here is derived from an EMBL/GenBank/DDBJ whole genome shotgun (WGS) entry which is preliminary data.</text>
</comment>
<dbReference type="Proteomes" id="UP000324222">
    <property type="component" value="Unassembled WGS sequence"/>
</dbReference>
<dbReference type="AlphaFoldDB" id="A0A5B7ELL1"/>
<organism evidence="2 3">
    <name type="scientific">Portunus trituberculatus</name>
    <name type="common">Swimming crab</name>
    <name type="synonym">Neptunus trituberculatus</name>
    <dbReference type="NCBI Taxonomy" id="210409"/>
    <lineage>
        <taxon>Eukaryota</taxon>
        <taxon>Metazoa</taxon>
        <taxon>Ecdysozoa</taxon>
        <taxon>Arthropoda</taxon>
        <taxon>Crustacea</taxon>
        <taxon>Multicrustacea</taxon>
        <taxon>Malacostraca</taxon>
        <taxon>Eumalacostraca</taxon>
        <taxon>Eucarida</taxon>
        <taxon>Decapoda</taxon>
        <taxon>Pleocyemata</taxon>
        <taxon>Brachyura</taxon>
        <taxon>Eubrachyura</taxon>
        <taxon>Portunoidea</taxon>
        <taxon>Portunidae</taxon>
        <taxon>Portuninae</taxon>
        <taxon>Portunus</taxon>
    </lineage>
</organism>
<gene>
    <name evidence="2" type="ORF">E2C01_027601</name>
</gene>
<feature type="compositionally biased region" description="Basic and acidic residues" evidence="1">
    <location>
        <begin position="17"/>
        <end position="28"/>
    </location>
</feature>
<evidence type="ECO:0000256" key="1">
    <source>
        <dbReference type="SAM" id="MobiDB-lite"/>
    </source>
</evidence>
<evidence type="ECO:0000313" key="3">
    <source>
        <dbReference type="Proteomes" id="UP000324222"/>
    </source>
</evidence>
<sequence>MRTRKRLTRQYSRSSRISHDSGKQRRGGDGGGAWWRARGTCGSIASETGRLEREMRERKGGGRGAREGG</sequence>
<evidence type="ECO:0000313" key="2">
    <source>
        <dbReference type="EMBL" id="MPC34218.1"/>
    </source>
</evidence>
<name>A0A5B7ELL1_PORTR</name>
<dbReference type="EMBL" id="VSRR010003008">
    <property type="protein sequence ID" value="MPC34218.1"/>
    <property type="molecule type" value="Genomic_DNA"/>
</dbReference>
<accession>A0A5B7ELL1</accession>
<feature type="region of interest" description="Disordered" evidence="1">
    <location>
        <begin position="1"/>
        <end position="69"/>
    </location>
</feature>
<keyword evidence="3" id="KW-1185">Reference proteome</keyword>
<reference evidence="2 3" key="1">
    <citation type="submission" date="2019-05" db="EMBL/GenBank/DDBJ databases">
        <title>Another draft genome of Portunus trituberculatus and its Hox gene families provides insights of decapod evolution.</title>
        <authorList>
            <person name="Jeong J.-H."/>
            <person name="Song I."/>
            <person name="Kim S."/>
            <person name="Choi T."/>
            <person name="Kim D."/>
            <person name="Ryu S."/>
            <person name="Kim W."/>
        </authorList>
    </citation>
    <scope>NUCLEOTIDE SEQUENCE [LARGE SCALE GENOMIC DNA]</scope>
    <source>
        <tissue evidence="2">Muscle</tissue>
    </source>
</reference>